<dbReference type="PANTHER" id="PTHR42812:SF12">
    <property type="entry name" value="BETA-XYLOSIDASE-RELATED"/>
    <property type="match status" value="1"/>
</dbReference>
<dbReference type="STRING" id="584787.GCA_001247655_03381"/>
<dbReference type="GO" id="GO:0004553">
    <property type="term" value="F:hydrolase activity, hydrolyzing O-glycosyl compounds"/>
    <property type="evidence" value="ECO:0007669"/>
    <property type="project" value="InterPro"/>
</dbReference>
<evidence type="ECO:0000256" key="5">
    <source>
        <dbReference type="PIRSR" id="PIRSR606710-2"/>
    </source>
</evidence>
<comment type="caution">
    <text evidence="9">The sequence shown here is derived from an EMBL/GenBank/DDBJ whole genome shotgun (WGS) entry which is preliminary data.</text>
</comment>
<dbReference type="SUPFAM" id="SSF75005">
    <property type="entry name" value="Arabinanase/levansucrase/invertase"/>
    <property type="match status" value="1"/>
</dbReference>
<dbReference type="Proteomes" id="UP000268033">
    <property type="component" value="Unassembled WGS sequence"/>
</dbReference>
<dbReference type="InterPro" id="IPR041542">
    <property type="entry name" value="GH43_C2"/>
</dbReference>
<keyword evidence="10" id="KW-1185">Reference proteome</keyword>
<dbReference type="Pfam" id="PF04616">
    <property type="entry name" value="Glyco_hydro_43"/>
    <property type="match status" value="1"/>
</dbReference>
<dbReference type="CDD" id="cd09001">
    <property type="entry name" value="GH43_FsAxh1-like"/>
    <property type="match status" value="1"/>
</dbReference>
<dbReference type="OrthoDB" id="9801455at2"/>
<dbReference type="EMBL" id="RJUL01000011">
    <property type="protein sequence ID" value="ROQ22030.1"/>
    <property type="molecule type" value="Genomic_DNA"/>
</dbReference>
<evidence type="ECO:0000256" key="2">
    <source>
        <dbReference type="ARBA" id="ARBA00022801"/>
    </source>
</evidence>
<keyword evidence="7" id="KW-0732">Signal</keyword>
<dbReference type="RefSeq" id="WP_050658859.1">
    <property type="nucleotide sequence ID" value="NZ_LFWC01000006.1"/>
</dbReference>
<dbReference type="InterPro" id="IPR051795">
    <property type="entry name" value="Glycosyl_Hydrlase_43"/>
</dbReference>
<organism evidence="9 10">
    <name type="scientific">Gallaecimonas pentaromativorans</name>
    <dbReference type="NCBI Taxonomy" id="584787"/>
    <lineage>
        <taxon>Bacteria</taxon>
        <taxon>Pseudomonadati</taxon>
        <taxon>Pseudomonadota</taxon>
        <taxon>Gammaproteobacteria</taxon>
        <taxon>Enterobacterales</taxon>
        <taxon>Gallaecimonadaceae</taxon>
        <taxon>Gallaecimonas</taxon>
    </lineage>
</organism>
<evidence type="ECO:0000256" key="7">
    <source>
        <dbReference type="SAM" id="SignalP"/>
    </source>
</evidence>
<proteinExistence type="inferred from homology"/>
<keyword evidence="3 6" id="KW-0326">Glycosidase</keyword>
<dbReference type="SUPFAM" id="SSF49899">
    <property type="entry name" value="Concanavalin A-like lectins/glucanases"/>
    <property type="match status" value="1"/>
</dbReference>
<feature type="domain" description="Beta-xylosidase C-terminal Concanavalin A-like" evidence="8">
    <location>
        <begin position="323"/>
        <end position="499"/>
    </location>
</feature>
<protein>
    <submittedName>
        <fullName evidence="9">Beta-xylosidase</fullName>
    </submittedName>
</protein>
<dbReference type="InterPro" id="IPR023296">
    <property type="entry name" value="Glyco_hydro_beta-prop_sf"/>
</dbReference>
<gene>
    <name evidence="9" type="ORF">EDC28_111132</name>
</gene>
<dbReference type="Gene3D" id="2.60.120.200">
    <property type="match status" value="1"/>
</dbReference>
<evidence type="ECO:0000313" key="9">
    <source>
        <dbReference type="EMBL" id="ROQ22030.1"/>
    </source>
</evidence>
<dbReference type="Pfam" id="PF17851">
    <property type="entry name" value="GH43_C2"/>
    <property type="match status" value="1"/>
</dbReference>
<evidence type="ECO:0000313" key="10">
    <source>
        <dbReference type="Proteomes" id="UP000268033"/>
    </source>
</evidence>
<name>A0A3N1P5Q0_9GAMM</name>
<dbReference type="PANTHER" id="PTHR42812">
    <property type="entry name" value="BETA-XYLOSIDASE"/>
    <property type="match status" value="1"/>
</dbReference>
<feature type="active site" description="Proton donor" evidence="4">
    <location>
        <position position="203"/>
    </location>
</feature>
<feature type="chain" id="PRO_5018125530" evidence="7">
    <location>
        <begin position="16"/>
        <end position="502"/>
    </location>
</feature>
<sequence length="502" mass="55860">MRLLLILLLAWPAWANQAEPRYYQNPIIHADYADPDAIRVGTNYYLIASSFNEVPGLPLLTSTDLVHWQLVGHALPRNVPDAHYRQVQHGNGVWAPALRFHGGRFWIFYPDPDFGIYVLSATDFRGPWSPPRLLLPGKGIIDPAPFWDDDGRAWLLHGWAKSRAGFNNVLTLREMAPDVSQMLEDEGQLVVDGNRLPGFRTLEGPKLYKKDGYYYIFAPAGGVKEGWQTVFRSRQLQGPYQHRITLAQGNTDINGPHQGAWVTATDGSDWFIHFQDKGPYGRITHLEPMVWRQGWPVMGNEGEPVARHPSPPGPPSTALARGSDHFDKSLALAWQWNANPSEDWARIQAGQLHLKALAGPDNLWQVPNLLLQKFPAQAFGAEVSLMAPAQGVRRAGLLIYGSDYGWVGAEQNAKGPVLVMVLCQKAKQGCREQRWQAPFTGQVARLGVQVNAAAQVQFLANGQPLGPPFTAQPGRWIGARIGLFAQGDGQQEARFDDFSLHF</sequence>
<dbReference type="Gene3D" id="2.115.10.20">
    <property type="entry name" value="Glycosyl hydrolase domain, family 43"/>
    <property type="match status" value="1"/>
</dbReference>
<evidence type="ECO:0000256" key="1">
    <source>
        <dbReference type="ARBA" id="ARBA00009865"/>
    </source>
</evidence>
<evidence type="ECO:0000256" key="4">
    <source>
        <dbReference type="PIRSR" id="PIRSR606710-1"/>
    </source>
</evidence>
<evidence type="ECO:0000259" key="8">
    <source>
        <dbReference type="Pfam" id="PF17851"/>
    </source>
</evidence>
<dbReference type="AlphaFoldDB" id="A0A3N1P5Q0"/>
<feature type="active site" description="Proton acceptor" evidence="4">
    <location>
        <position position="34"/>
    </location>
</feature>
<evidence type="ECO:0000256" key="3">
    <source>
        <dbReference type="ARBA" id="ARBA00023295"/>
    </source>
</evidence>
<keyword evidence="2 6" id="KW-0378">Hydrolase</keyword>
<accession>A0A3N1P5Q0</accession>
<dbReference type="InterPro" id="IPR013320">
    <property type="entry name" value="ConA-like_dom_sf"/>
</dbReference>
<dbReference type="GO" id="GO:0005975">
    <property type="term" value="P:carbohydrate metabolic process"/>
    <property type="evidence" value="ECO:0007669"/>
    <property type="project" value="InterPro"/>
</dbReference>
<comment type="similarity">
    <text evidence="1 6">Belongs to the glycosyl hydrolase 43 family.</text>
</comment>
<feature type="signal peptide" evidence="7">
    <location>
        <begin position="1"/>
        <end position="15"/>
    </location>
</feature>
<feature type="site" description="Important for catalytic activity, responsible for pKa modulation of the active site Glu and correct orientation of both the proton donor and substrate" evidence="5">
    <location>
        <position position="142"/>
    </location>
</feature>
<reference evidence="9 10" key="1">
    <citation type="submission" date="2018-11" db="EMBL/GenBank/DDBJ databases">
        <title>Genomic Encyclopedia of Type Strains, Phase IV (KMG-IV): sequencing the most valuable type-strain genomes for metagenomic binning, comparative biology and taxonomic classification.</title>
        <authorList>
            <person name="Goeker M."/>
        </authorList>
    </citation>
    <scope>NUCLEOTIDE SEQUENCE [LARGE SCALE GENOMIC DNA]</scope>
    <source>
        <strain evidence="9 10">DSM 21945</strain>
    </source>
</reference>
<dbReference type="InterPro" id="IPR006710">
    <property type="entry name" value="Glyco_hydro_43"/>
</dbReference>
<evidence type="ECO:0000256" key="6">
    <source>
        <dbReference type="RuleBase" id="RU361187"/>
    </source>
</evidence>